<dbReference type="AlphaFoldDB" id="A0A087B533"/>
<comment type="caution">
    <text evidence="4">The sequence shown here is derived from an EMBL/GenBank/DDBJ whole genome shotgun (WGS) entry which is preliminary data.</text>
</comment>
<evidence type="ECO:0000259" key="3">
    <source>
        <dbReference type="PROSITE" id="PS50006"/>
    </source>
</evidence>
<dbReference type="SMART" id="SM00240">
    <property type="entry name" value="FHA"/>
    <property type="match status" value="1"/>
</dbReference>
<evidence type="ECO:0000256" key="2">
    <source>
        <dbReference type="SAM" id="MobiDB-lite"/>
    </source>
</evidence>
<keyword evidence="1" id="KW-0597">Phosphoprotein</keyword>
<dbReference type="SUPFAM" id="SSF49879">
    <property type="entry name" value="SMAD/FHA domain"/>
    <property type="match status" value="1"/>
</dbReference>
<accession>A0A087B533</accession>
<evidence type="ECO:0000256" key="1">
    <source>
        <dbReference type="ARBA" id="ARBA00022553"/>
    </source>
</evidence>
<dbReference type="PROSITE" id="PS50006">
    <property type="entry name" value="FHA_DOMAIN"/>
    <property type="match status" value="1"/>
</dbReference>
<evidence type="ECO:0000313" key="4">
    <source>
        <dbReference type="EMBL" id="KFI66133.1"/>
    </source>
</evidence>
<keyword evidence="5" id="KW-1185">Reference proteome</keyword>
<dbReference type="eggNOG" id="COG1716">
    <property type="taxonomic scope" value="Bacteria"/>
</dbReference>
<proteinExistence type="predicted"/>
<dbReference type="InterPro" id="IPR008984">
    <property type="entry name" value="SMAD_FHA_dom_sf"/>
</dbReference>
<feature type="region of interest" description="Disordered" evidence="2">
    <location>
        <begin position="1"/>
        <end position="54"/>
    </location>
</feature>
<organism evidence="4 5">
    <name type="scientific">Bifidobacterium cuniculi</name>
    <dbReference type="NCBI Taxonomy" id="1688"/>
    <lineage>
        <taxon>Bacteria</taxon>
        <taxon>Bacillati</taxon>
        <taxon>Actinomycetota</taxon>
        <taxon>Actinomycetes</taxon>
        <taxon>Bifidobacteriales</taxon>
        <taxon>Bifidobacteriaceae</taxon>
        <taxon>Bifidobacterium</taxon>
    </lineage>
</organism>
<evidence type="ECO:0000313" key="5">
    <source>
        <dbReference type="Proteomes" id="UP000029067"/>
    </source>
</evidence>
<dbReference type="EMBL" id="JGYV01000001">
    <property type="protein sequence ID" value="KFI66133.1"/>
    <property type="molecule type" value="Genomic_DNA"/>
</dbReference>
<sequence length="203" mass="21800">MTWGMQKLPYPPPPEPGWGDEDVAAASANATAQPEPTPTPAEPLLTSSQPIVGEADDDQFDGPLEYTAAQGATGSEEWDGTVLSTAFMTEEAPQAVYRMVNDVTGQNITVDMGVLLGRKPSQDIPQGAKSVRLVDPTRTVSRNHAAISFDQDGTLWIEDYGSLNGTFVIDAAGEHKVEKGKPMQLTAPVKVRIGDQVFDFEQV</sequence>
<gene>
    <name evidence="4" type="ORF">BCUN_0639</name>
</gene>
<feature type="domain" description="FHA" evidence="3">
    <location>
        <begin position="114"/>
        <end position="168"/>
    </location>
</feature>
<reference evidence="4 5" key="1">
    <citation type="submission" date="2014-03" db="EMBL/GenBank/DDBJ databases">
        <title>Genomics of Bifidobacteria.</title>
        <authorList>
            <person name="Ventura M."/>
            <person name="Milani C."/>
            <person name="Lugli G.A."/>
        </authorList>
    </citation>
    <scope>NUCLEOTIDE SEQUENCE [LARGE SCALE GENOMIC DNA]</scope>
    <source>
        <strain evidence="4 5">LMG 10738</strain>
    </source>
</reference>
<dbReference type="STRING" id="1688.BCUN_0639"/>
<dbReference type="InterPro" id="IPR000253">
    <property type="entry name" value="FHA_dom"/>
</dbReference>
<dbReference type="CDD" id="cd00060">
    <property type="entry name" value="FHA"/>
    <property type="match status" value="1"/>
</dbReference>
<dbReference type="Pfam" id="PF00498">
    <property type="entry name" value="FHA"/>
    <property type="match status" value="1"/>
</dbReference>
<dbReference type="Proteomes" id="UP000029067">
    <property type="component" value="Unassembled WGS sequence"/>
</dbReference>
<name>A0A087B533_9BIFI</name>
<dbReference type="Gene3D" id="2.60.200.20">
    <property type="match status" value="1"/>
</dbReference>
<protein>
    <submittedName>
        <fullName evidence="4">Putative FHA domain protein</fullName>
    </submittedName>
</protein>